<dbReference type="EMBL" id="JAHRIO010021562">
    <property type="protein sequence ID" value="MEQ2165581.1"/>
    <property type="molecule type" value="Genomic_DNA"/>
</dbReference>
<accession>A0ABV0N3B8</accession>
<gene>
    <name evidence="1" type="ORF">GOODEAATRI_018458</name>
</gene>
<feature type="non-terminal residue" evidence="1">
    <location>
        <position position="1"/>
    </location>
</feature>
<organism evidence="1 2">
    <name type="scientific">Goodea atripinnis</name>
    <dbReference type="NCBI Taxonomy" id="208336"/>
    <lineage>
        <taxon>Eukaryota</taxon>
        <taxon>Metazoa</taxon>
        <taxon>Chordata</taxon>
        <taxon>Craniata</taxon>
        <taxon>Vertebrata</taxon>
        <taxon>Euteleostomi</taxon>
        <taxon>Actinopterygii</taxon>
        <taxon>Neopterygii</taxon>
        <taxon>Teleostei</taxon>
        <taxon>Neoteleostei</taxon>
        <taxon>Acanthomorphata</taxon>
        <taxon>Ovalentaria</taxon>
        <taxon>Atherinomorphae</taxon>
        <taxon>Cyprinodontiformes</taxon>
        <taxon>Goodeidae</taxon>
        <taxon>Goodea</taxon>
    </lineage>
</organism>
<evidence type="ECO:0000313" key="1">
    <source>
        <dbReference type="EMBL" id="MEQ2165581.1"/>
    </source>
</evidence>
<proteinExistence type="predicted"/>
<keyword evidence="2" id="KW-1185">Reference proteome</keyword>
<dbReference type="Proteomes" id="UP001476798">
    <property type="component" value="Unassembled WGS sequence"/>
</dbReference>
<sequence length="102" mass="11262">HIPAHERGFGVCRALAVEDLAVDLTSPGWIPCSKDRQGCWLPCGPRAETAQRRASLIMAASATHKPGKRQITHISTECKLPYVLLPYFSSMMVVCSLFLLRP</sequence>
<comment type="caution">
    <text evidence="1">The sequence shown here is derived from an EMBL/GenBank/DDBJ whole genome shotgun (WGS) entry which is preliminary data.</text>
</comment>
<reference evidence="1 2" key="1">
    <citation type="submission" date="2021-06" db="EMBL/GenBank/DDBJ databases">
        <authorList>
            <person name="Palmer J.M."/>
        </authorList>
    </citation>
    <scope>NUCLEOTIDE SEQUENCE [LARGE SCALE GENOMIC DNA]</scope>
    <source>
        <strain evidence="1 2">GA_2019</strain>
        <tissue evidence="1">Muscle</tissue>
    </source>
</reference>
<protein>
    <submittedName>
        <fullName evidence="1">Uncharacterized protein</fullName>
    </submittedName>
</protein>
<evidence type="ECO:0000313" key="2">
    <source>
        <dbReference type="Proteomes" id="UP001476798"/>
    </source>
</evidence>
<name>A0ABV0N3B8_9TELE</name>